<evidence type="ECO:0000313" key="2">
    <source>
        <dbReference type="EMBL" id="BAZ02757.1"/>
    </source>
</evidence>
<dbReference type="RefSeq" id="WP_096583189.1">
    <property type="nucleotide sequence ID" value="NZ_CAWNJS010000001.1"/>
</dbReference>
<reference evidence="2 3" key="1">
    <citation type="submission" date="2017-06" db="EMBL/GenBank/DDBJ databases">
        <title>Genome sequencing of cyanobaciteial culture collection at National Institute for Environmental Studies (NIES).</title>
        <authorList>
            <person name="Hirose Y."/>
            <person name="Shimura Y."/>
            <person name="Fujisawa T."/>
            <person name="Nakamura Y."/>
            <person name="Kawachi M."/>
        </authorList>
    </citation>
    <scope>NUCLEOTIDE SEQUENCE [LARGE SCALE GENOMIC DNA]</scope>
    <source>
        <strain evidence="2 3">NIES-37</strain>
    </source>
</reference>
<keyword evidence="3" id="KW-1185">Reference proteome</keyword>
<dbReference type="InterPro" id="IPR036388">
    <property type="entry name" value="WH-like_DNA-bd_sf"/>
</dbReference>
<dbReference type="KEGG" id="ttq:NIES37_67700"/>
<dbReference type="EMBL" id="AP018248">
    <property type="protein sequence ID" value="BAZ02757.1"/>
    <property type="molecule type" value="Genomic_DNA"/>
</dbReference>
<dbReference type="Gene3D" id="1.10.10.10">
    <property type="entry name" value="Winged helix-like DNA-binding domain superfamily/Winged helix DNA-binding domain"/>
    <property type="match status" value="1"/>
</dbReference>
<evidence type="ECO:0000313" key="3">
    <source>
        <dbReference type="Proteomes" id="UP000218785"/>
    </source>
</evidence>
<sequence length="330" mass="37582">MTSFTSAVLGEIHTPVNILSEFLATFNRRQKCKAAILSWLDGKHYYGHEWVRITFEKLADILGYCRETISRHMKELVFDDLIKEQAAQKFPKDTACEYQLNREKLTQLLAFQRCEKIDTDVPDISTRCANNPATFETTLNLLKDNNTAVGEKKDEGVEQSEYEPVHQAPQPEQPQMTRFVDELELNKSTGEIDPHEDEFSEAQVKVGSSTYQPSKHEVAEVCTELRRLRINPEPCLGVVKKYWSNVAGALAYLKEALQTWQSVNSPTGVFIAACKEGKKPQNTATADVIAWYEWAKRQRIVAAMSGKVVYTPDGEPVDLQQMMRQYPLKE</sequence>
<accession>A0A1Z4NAI7</accession>
<dbReference type="SUPFAM" id="SSF46785">
    <property type="entry name" value="Winged helix' DNA-binding domain"/>
    <property type="match status" value="1"/>
</dbReference>
<evidence type="ECO:0008006" key="4">
    <source>
        <dbReference type="Google" id="ProtNLM"/>
    </source>
</evidence>
<feature type="region of interest" description="Disordered" evidence="1">
    <location>
        <begin position="151"/>
        <end position="171"/>
    </location>
</feature>
<organism evidence="2 3">
    <name type="scientific">Tolypothrix tenuis PCC 7101</name>
    <dbReference type="NCBI Taxonomy" id="231146"/>
    <lineage>
        <taxon>Bacteria</taxon>
        <taxon>Bacillati</taxon>
        <taxon>Cyanobacteriota</taxon>
        <taxon>Cyanophyceae</taxon>
        <taxon>Nostocales</taxon>
        <taxon>Tolypothrichaceae</taxon>
        <taxon>Tolypothrix</taxon>
    </lineage>
</organism>
<protein>
    <recommendedName>
        <fullName evidence="4">HTH crp-type domain-containing protein</fullName>
    </recommendedName>
</protein>
<proteinExistence type="predicted"/>
<gene>
    <name evidence="2" type="ORF">NIES37_67700</name>
</gene>
<name>A0A1Z4NAI7_9CYAN</name>
<evidence type="ECO:0000256" key="1">
    <source>
        <dbReference type="SAM" id="MobiDB-lite"/>
    </source>
</evidence>
<dbReference type="InterPro" id="IPR036390">
    <property type="entry name" value="WH_DNA-bd_sf"/>
</dbReference>
<dbReference type="AlphaFoldDB" id="A0A1Z4NAI7"/>
<dbReference type="Proteomes" id="UP000218785">
    <property type="component" value="Chromosome"/>
</dbReference>